<dbReference type="RefSeq" id="WP_073057148.1">
    <property type="nucleotide sequence ID" value="NZ_FQUP01000005.1"/>
</dbReference>
<dbReference type="InterPro" id="IPR037401">
    <property type="entry name" value="SnoaL-like"/>
</dbReference>
<evidence type="ECO:0000313" key="2">
    <source>
        <dbReference type="EMBL" id="SHG46770.1"/>
    </source>
</evidence>
<evidence type="ECO:0000259" key="1">
    <source>
        <dbReference type="Pfam" id="PF12680"/>
    </source>
</evidence>
<organism evidence="2 3">
    <name type="scientific">Kaistia soli DSM 19436</name>
    <dbReference type="NCBI Taxonomy" id="1122133"/>
    <lineage>
        <taxon>Bacteria</taxon>
        <taxon>Pseudomonadati</taxon>
        <taxon>Pseudomonadota</taxon>
        <taxon>Alphaproteobacteria</taxon>
        <taxon>Hyphomicrobiales</taxon>
        <taxon>Kaistiaceae</taxon>
        <taxon>Kaistia</taxon>
    </lineage>
</organism>
<protein>
    <submittedName>
        <fullName evidence="2">SnoaL-like domain-containing protein</fullName>
    </submittedName>
</protein>
<dbReference type="Proteomes" id="UP000184485">
    <property type="component" value="Unassembled WGS sequence"/>
</dbReference>
<dbReference type="Pfam" id="PF12680">
    <property type="entry name" value="SnoaL_2"/>
    <property type="match status" value="1"/>
</dbReference>
<sequence length="119" mass="12488">MTDPASLAERYIAVWNERDPGRRSALVAETFAEGATYGDPLAEVEGHAGIEGLVAAVQAQFPDFSFAPTGRVDAYGDRLRFSWTLGPLTGPAVAGGTDFATMASGRFTSVVGFLDFAPG</sequence>
<evidence type="ECO:0000313" key="3">
    <source>
        <dbReference type="Proteomes" id="UP000184485"/>
    </source>
</evidence>
<reference evidence="2 3" key="1">
    <citation type="submission" date="2016-11" db="EMBL/GenBank/DDBJ databases">
        <authorList>
            <person name="Jaros S."/>
            <person name="Januszkiewicz K."/>
            <person name="Wedrychowicz H."/>
        </authorList>
    </citation>
    <scope>NUCLEOTIDE SEQUENCE [LARGE SCALE GENOMIC DNA]</scope>
    <source>
        <strain evidence="2 3">DSM 19436</strain>
    </source>
</reference>
<feature type="domain" description="SnoaL-like" evidence="1">
    <location>
        <begin position="8"/>
        <end position="109"/>
    </location>
</feature>
<accession>A0A1M5K2H3</accession>
<dbReference type="STRING" id="1122133.SAMN02745157_4269"/>
<dbReference type="EMBL" id="FQUP01000005">
    <property type="protein sequence ID" value="SHG46770.1"/>
    <property type="molecule type" value="Genomic_DNA"/>
</dbReference>
<keyword evidence="3" id="KW-1185">Reference proteome</keyword>
<dbReference type="AlphaFoldDB" id="A0A1M5K2H3"/>
<name>A0A1M5K2H3_9HYPH</name>
<dbReference type="OrthoDB" id="9808719at2"/>
<dbReference type="SUPFAM" id="SSF54427">
    <property type="entry name" value="NTF2-like"/>
    <property type="match status" value="1"/>
</dbReference>
<gene>
    <name evidence="2" type="ORF">SAMN02745157_4269</name>
</gene>
<dbReference type="InterPro" id="IPR032710">
    <property type="entry name" value="NTF2-like_dom_sf"/>
</dbReference>
<dbReference type="Gene3D" id="3.10.450.50">
    <property type="match status" value="1"/>
</dbReference>
<proteinExistence type="predicted"/>